<feature type="transmembrane region" description="Helical" evidence="1">
    <location>
        <begin position="9"/>
        <end position="30"/>
    </location>
</feature>
<evidence type="ECO:0000256" key="1">
    <source>
        <dbReference type="SAM" id="Phobius"/>
    </source>
</evidence>
<keyword evidence="1" id="KW-0472">Membrane</keyword>
<name>A0A3A9KP09_9BACI</name>
<dbReference type="Pfam" id="PF19700">
    <property type="entry name" value="DUF6198"/>
    <property type="match status" value="1"/>
</dbReference>
<dbReference type="OrthoDB" id="1902994at2"/>
<protein>
    <submittedName>
        <fullName evidence="2">Membrane protein</fullName>
    </submittedName>
</protein>
<dbReference type="InterPro" id="IPR038750">
    <property type="entry name" value="YczE/YyaS-like"/>
</dbReference>
<reference evidence="2 3" key="1">
    <citation type="submission" date="2017-10" db="EMBL/GenBank/DDBJ databases">
        <title>Bacillus sp. nov., a halophilic bacterium isolated from a Keqin Lake.</title>
        <authorList>
            <person name="Wang H."/>
        </authorList>
    </citation>
    <scope>NUCLEOTIDE SEQUENCE [LARGE SCALE GENOMIC DNA]</scope>
    <source>
        <strain evidence="2 3">KCTC 13187</strain>
    </source>
</reference>
<dbReference type="Proteomes" id="UP000281498">
    <property type="component" value="Unassembled WGS sequence"/>
</dbReference>
<dbReference type="AlphaFoldDB" id="A0A3A9KP09"/>
<comment type="caution">
    <text evidence="2">The sequence shown here is derived from an EMBL/GenBank/DDBJ whole genome shotgun (WGS) entry which is preliminary data.</text>
</comment>
<dbReference type="PANTHER" id="PTHR40078:SF1">
    <property type="entry name" value="INTEGRAL MEMBRANE PROTEIN"/>
    <property type="match status" value="1"/>
</dbReference>
<keyword evidence="1" id="KW-1133">Transmembrane helix</keyword>
<organism evidence="2 3">
    <name type="scientific">Salipaludibacillus neizhouensis</name>
    <dbReference type="NCBI Taxonomy" id="885475"/>
    <lineage>
        <taxon>Bacteria</taxon>
        <taxon>Bacillati</taxon>
        <taxon>Bacillota</taxon>
        <taxon>Bacilli</taxon>
        <taxon>Bacillales</taxon>
        <taxon>Bacillaceae</taxon>
    </lineage>
</organism>
<dbReference type="PANTHER" id="PTHR40078">
    <property type="entry name" value="INTEGRAL MEMBRANE PROTEIN-RELATED"/>
    <property type="match status" value="1"/>
</dbReference>
<feature type="transmembrane region" description="Helical" evidence="1">
    <location>
        <begin position="108"/>
        <end position="128"/>
    </location>
</feature>
<proteinExistence type="predicted"/>
<keyword evidence="1" id="KW-0812">Transmembrane</keyword>
<evidence type="ECO:0000313" key="3">
    <source>
        <dbReference type="Proteomes" id="UP000281498"/>
    </source>
</evidence>
<gene>
    <name evidence="2" type="ORF">CR203_16270</name>
</gene>
<evidence type="ECO:0000313" key="2">
    <source>
        <dbReference type="EMBL" id="RKL66446.1"/>
    </source>
</evidence>
<feature type="transmembrane region" description="Helical" evidence="1">
    <location>
        <begin position="75"/>
        <end position="96"/>
    </location>
</feature>
<accession>A0A3A9KP09</accession>
<keyword evidence="3" id="KW-1185">Reference proteome</keyword>
<sequence>MKNRLIISIFYLVGLMFVSFGVSMMILARLGAGPWDALFVALSENLGLTVGSWTFIVGFFLILLNGLLMKKMPDFSALITMFIIGLFIDFWLVFVFADLVMMQLTLRAGMLITGILSIAVGVSMYLQSNFARNPIDNLMMAFHYLTGKSLSFSKTFLEVLVLVIAFIIGGPIGVGTILVAFGIGPLIQVFFKPVTKLRNYFTGGLSPQLFS</sequence>
<feature type="transmembrane region" description="Helical" evidence="1">
    <location>
        <begin position="50"/>
        <end position="68"/>
    </location>
</feature>
<dbReference type="RefSeq" id="WP_110939230.1">
    <property type="nucleotide sequence ID" value="NZ_KZ614148.1"/>
</dbReference>
<dbReference type="EMBL" id="PDOE01000007">
    <property type="protein sequence ID" value="RKL66446.1"/>
    <property type="molecule type" value="Genomic_DNA"/>
</dbReference>